<organism evidence="1 2">
    <name type="scientific">Candidatus Sarcina troglodytae</name>
    <dbReference type="NCBI Taxonomy" id="2726954"/>
    <lineage>
        <taxon>Bacteria</taxon>
        <taxon>Bacillati</taxon>
        <taxon>Bacillota</taxon>
        <taxon>Clostridia</taxon>
        <taxon>Eubacteriales</taxon>
        <taxon>Clostridiaceae</taxon>
        <taxon>Sarcina</taxon>
    </lineage>
</organism>
<proteinExistence type="predicted"/>
<accession>A0ACD1BGZ7</accession>
<protein>
    <submittedName>
        <fullName evidence="1">Uncharacterized protein</fullName>
    </submittedName>
</protein>
<reference evidence="1" key="1">
    <citation type="submission" date="2020-04" db="EMBL/GenBank/DDBJ databases">
        <title>A novel bacterium ('Candidatus Sarcina troglodytae' sp. nov.) linked to a protracted, uniformly lethal epizootic among sanctuary western chimpanzees (Pan troglodytes verus) in Sierra Leone.</title>
        <authorList>
            <person name="Owens L.A."/>
            <person name="Colitti B."/>
            <person name="Hirji I."/>
            <person name="Pizaro A."/>
            <person name="Jaffe J.E."/>
            <person name="Moittie S."/>
            <person name="Bishop-Lilly K.A."/>
            <person name="Estrella L.A."/>
            <person name="Voegtly L.J."/>
            <person name="Kuhn J.H."/>
            <person name="Suen G."/>
            <person name="Deblois C.L."/>
            <person name="Dunn C."/>
            <person name="Juan-Salles C."/>
            <person name="Goldberg T.L."/>
        </authorList>
    </citation>
    <scope>NUCLEOTIDE SEQUENCE</scope>
    <source>
        <strain evidence="1">JB2</strain>
    </source>
</reference>
<gene>
    <name evidence="1" type="ORF">HH195_12140</name>
</gene>
<evidence type="ECO:0000313" key="2">
    <source>
        <dbReference type="Proteomes" id="UP000594603"/>
    </source>
</evidence>
<dbReference type="EMBL" id="CP051758">
    <property type="protein sequence ID" value="QPJ86715.1"/>
    <property type="molecule type" value="Genomic_DNA"/>
</dbReference>
<evidence type="ECO:0000313" key="1">
    <source>
        <dbReference type="EMBL" id="QPJ86715.1"/>
    </source>
</evidence>
<dbReference type="Proteomes" id="UP000594603">
    <property type="component" value="Plasmid p4"/>
</dbReference>
<keyword evidence="1" id="KW-0614">Plasmid</keyword>
<sequence length="110" mass="12650">MISDYVIVGAIGGIIIILCIVATVIGIKAPKQEFKKLSKKENYNRYMKSDEWQLQRLKALKKSKYKCSKCGSKKNLQLHHLTYAHFGNELSGEVKILCRKCHQKAHGRRF</sequence>
<name>A0ACD1BGZ7_9CLOT</name>
<geneLocation type="plasmid" evidence="1 2">
    <name>p4</name>
</geneLocation>
<keyword evidence="2" id="KW-1185">Reference proteome</keyword>